<comment type="caution">
    <text evidence="11">The sequence shown here is derived from an EMBL/GenBank/DDBJ whole genome shotgun (WGS) entry which is preliminary data.</text>
</comment>
<dbReference type="GO" id="GO:0009098">
    <property type="term" value="P:L-leucine biosynthetic process"/>
    <property type="evidence" value="ECO:0007669"/>
    <property type="project" value="InterPro"/>
</dbReference>
<dbReference type="PANTHER" id="PTHR43538">
    <property type="entry name" value="ALPHA-IPM SYNTHASE/HOMOCITRATE SYNTHASE"/>
    <property type="match status" value="1"/>
</dbReference>
<dbReference type="Pfam" id="PF08502">
    <property type="entry name" value="LeuA_dimer"/>
    <property type="match status" value="1"/>
</dbReference>
<protein>
    <recommendedName>
        <fullName evidence="8">Citramalate synthase</fullName>
        <ecNumber evidence="8">2.3.3.21</ecNumber>
    </recommendedName>
</protein>
<keyword evidence="4" id="KW-0412">Isoleucine biosynthesis</keyword>
<dbReference type="UniPathway" id="UPA00047">
    <property type="reaction ID" value="UER00066"/>
</dbReference>
<proteinExistence type="inferred from homology"/>
<keyword evidence="11" id="KW-0012">Acyltransferase</keyword>
<dbReference type="Gene3D" id="1.10.238.260">
    <property type="match status" value="1"/>
</dbReference>
<dbReference type="GO" id="GO:0043714">
    <property type="term" value="F:(R)-citramalate synthase activity"/>
    <property type="evidence" value="ECO:0007669"/>
    <property type="project" value="UniProtKB-UniRule"/>
</dbReference>
<evidence type="ECO:0000256" key="4">
    <source>
        <dbReference type="ARBA" id="ARBA00022624"/>
    </source>
</evidence>
<reference evidence="11 12" key="1">
    <citation type="submission" date="2020-07" db="EMBL/GenBank/DDBJ databases">
        <title>Sequencing the genomes of 1000 actinobacteria strains.</title>
        <authorList>
            <person name="Klenk H.-P."/>
        </authorList>
    </citation>
    <scope>NUCLEOTIDE SEQUENCE [LARGE SCALE GENOMIC DNA]</scope>
    <source>
        <strain evidence="11 12">DSM 29531</strain>
    </source>
</reference>
<evidence type="ECO:0000256" key="8">
    <source>
        <dbReference type="NCBIfam" id="TIGR00977"/>
    </source>
</evidence>
<feature type="domain" description="Pyruvate carboxyltransferase" evidence="10">
    <location>
        <begin position="4"/>
        <end position="267"/>
    </location>
</feature>
<dbReference type="InterPro" id="IPR013785">
    <property type="entry name" value="Aldolase_TIM"/>
</dbReference>
<dbReference type="PROSITE" id="PS00816">
    <property type="entry name" value="AIPM_HOMOCIT_SYNTH_2"/>
    <property type="match status" value="1"/>
</dbReference>
<dbReference type="InterPro" id="IPR036230">
    <property type="entry name" value="LeuA_allosteric_dom_sf"/>
</dbReference>
<keyword evidence="3" id="KW-0028">Amino-acid biosynthesis</keyword>
<dbReference type="InterPro" id="IPR000891">
    <property type="entry name" value="PYR_CT"/>
</dbReference>
<dbReference type="GO" id="GO:0009097">
    <property type="term" value="P:isoleucine biosynthetic process"/>
    <property type="evidence" value="ECO:0007669"/>
    <property type="project" value="UniProtKB-UniRule"/>
</dbReference>
<dbReference type="Gene3D" id="3.30.160.270">
    <property type="match status" value="1"/>
</dbReference>
<comment type="catalytic activity">
    <reaction evidence="7">
        <text>pyruvate + acetyl-CoA + H2O = (3R)-citramalate + CoA + H(+)</text>
        <dbReference type="Rhea" id="RHEA:19045"/>
        <dbReference type="ChEBI" id="CHEBI:15361"/>
        <dbReference type="ChEBI" id="CHEBI:15377"/>
        <dbReference type="ChEBI" id="CHEBI:15378"/>
        <dbReference type="ChEBI" id="CHEBI:30934"/>
        <dbReference type="ChEBI" id="CHEBI:57287"/>
        <dbReference type="ChEBI" id="CHEBI:57288"/>
        <dbReference type="EC" id="2.3.3.21"/>
    </reaction>
</comment>
<comment type="pathway">
    <text evidence="1">Amino-acid biosynthesis; L-isoleucine biosynthesis; 2-oxobutanoate from pyruvate: step 1/3.</text>
</comment>
<evidence type="ECO:0000256" key="9">
    <source>
        <dbReference type="RuleBase" id="RU003523"/>
    </source>
</evidence>
<dbReference type="EC" id="2.3.3.21" evidence="8"/>
<evidence type="ECO:0000256" key="3">
    <source>
        <dbReference type="ARBA" id="ARBA00022605"/>
    </source>
</evidence>
<evidence type="ECO:0000256" key="6">
    <source>
        <dbReference type="ARBA" id="ARBA00023304"/>
    </source>
</evidence>
<dbReference type="Gene3D" id="3.20.20.70">
    <property type="entry name" value="Aldolase class I"/>
    <property type="match status" value="1"/>
</dbReference>
<dbReference type="PANTHER" id="PTHR43538:SF1">
    <property type="entry name" value="(R)-CITRAMALATE SYNTHASE"/>
    <property type="match status" value="1"/>
</dbReference>
<evidence type="ECO:0000256" key="1">
    <source>
        <dbReference type="ARBA" id="ARBA00004743"/>
    </source>
</evidence>
<organism evidence="11 12">
    <name type="scientific">Allobranchiibius huperziae</name>
    <dbReference type="NCBI Taxonomy" id="1874116"/>
    <lineage>
        <taxon>Bacteria</taxon>
        <taxon>Bacillati</taxon>
        <taxon>Actinomycetota</taxon>
        <taxon>Actinomycetes</taxon>
        <taxon>Micrococcales</taxon>
        <taxon>Dermacoccaceae</taxon>
        <taxon>Allobranchiibius</taxon>
    </lineage>
</organism>
<dbReference type="EMBL" id="JACCFW010000001">
    <property type="protein sequence ID" value="NYJ75314.1"/>
    <property type="molecule type" value="Genomic_DNA"/>
</dbReference>
<evidence type="ECO:0000256" key="5">
    <source>
        <dbReference type="ARBA" id="ARBA00022679"/>
    </source>
</evidence>
<dbReference type="InterPro" id="IPR002034">
    <property type="entry name" value="AIPM/Hcit_synth_CS"/>
</dbReference>
<dbReference type="SMART" id="SM00917">
    <property type="entry name" value="LeuA_dimer"/>
    <property type="match status" value="1"/>
</dbReference>
<dbReference type="PROSITE" id="PS00815">
    <property type="entry name" value="AIPM_HOMOCIT_SYNTH_1"/>
    <property type="match status" value="1"/>
</dbReference>
<dbReference type="PROSITE" id="PS50991">
    <property type="entry name" value="PYR_CT"/>
    <property type="match status" value="1"/>
</dbReference>
<keyword evidence="12" id="KW-1185">Reference proteome</keyword>
<dbReference type="SUPFAM" id="SSF51569">
    <property type="entry name" value="Aldolase"/>
    <property type="match status" value="1"/>
</dbReference>
<keyword evidence="5 9" id="KW-0808">Transferase</keyword>
<evidence type="ECO:0000256" key="2">
    <source>
        <dbReference type="ARBA" id="ARBA00006154"/>
    </source>
</evidence>
<dbReference type="Pfam" id="PF22617">
    <property type="entry name" value="HCS_D2"/>
    <property type="match status" value="1"/>
</dbReference>
<dbReference type="InterPro" id="IPR005675">
    <property type="entry name" value="Citramal_synthase"/>
</dbReference>
<gene>
    <name evidence="11" type="ORF">HNR15_002277</name>
</gene>
<evidence type="ECO:0000313" key="12">
    <source>
        <dbReference type="Proteomes" id="UP000571817"/>
    </source>
</evidence>
<dbReference type="CDD" id="cd07941">
    <property type="entry name" value="DRE_TIM_LeuA3"/>
    <property type="match status" value="1"/>
</dbReference>
<evidence type="ECO:0000256" key="7">
    <source>
        <dbReference type="ARBA" id="ARBA00048263"/>
    </source>
</evidence>
<sequence length="535" mass="57179">MSGFDLYDTTLRDGAQQEGLHLSVDDKLAVARLLDQLGVGFIEGGWPGANPKDTEFFRRARTELVLGSARLAAFGSTRRAGVRACDDPQVAALLEAQTPVVTLVGKSHVRHVTDALRTSPAENLAMVADTVAHLVAHGRTVYLDAEHFFDGYEADPAYAVEVVRVAAEAGAEAVVLCDTNGGMLPHDIERVVSATAQRTGVRLGIHCHNDTGCAVANSIAAVRAGATHVQGTVNGYGERTGNADLIAVTTNLQLKLGMPLVSDGQLAATVHVSHAVSEITNLPPFERAPYVGASAFAHKAGLHASALRVDPDLYQHIDPALVGNEMRTLVSDMAGRASIELKGRELGYDLAGRPELLARVLRRVKELEGAGWTFEAADASFDLLLHEEVQGRPAALFELESWRVRTDAEGSASALSEATLELRVEGRRQVAVGEGNGPVNALDHALRQALTPAYPRLVELELIDFRVRILDADHGTDATTRVLIDTTDGERTWTTVGVGPNIVHASWIALVDSFTFGMLRCPSRAEPVAHAAVAR</sequence>
<dbReference type="Proteomes" id="UP000571817">
    <property type="component" value="Unassembled WGS sequence"/>
</dbReference>
<dbReference type="AlphaFoldDB" id="A0A853DJZ1"/>
<evidence type="ECO:0000259" key="10">
    <source>
        <dbReference type="PROSITE" id="PS50991"/>
    </source>
</evidence>
<dbReference type="NCBIfam" id="TIGR00977">
    <property type="entry name" value="citramal_synth"/>
    <property type="match status" value="1"/>
</dbReference>
<dbReference type="RefSeq" id="WP_179481873.1">
    <property type="nucleotide sequence ID" value="NZ_JACCFW010000001.1"/>
</dbReference>
<keyword evidence="6" id="KW-0100">Branched-chain amino acid biosynthesis</keyword>
<name>A0A853DJZ1_9MICO</name>
<dbReference type="SUPFAM" id="SSF110921">
    <property type="entry name" value="2-isopropylmalate synthase LeuA, allosteric (dimerisation) domain"/>
    <property type="match status" value="1"/>
</dbReference>
<dbReference type="InterPro" id="IPR054691">
    <property type="entry name" value="LeuA/HCS_post-cat"/>
</dbReference>
<dbReference type="Pfam" id="PF00682">
    <property type="entry name" value="HMGL-like"/>
    <property type="match status" value="1"/>
</dbReference>
<dbReference type="InterPro" id="IPR013709">
    <property type="entry name" value="2-isopropylmalate_synth_dimer"/>
</dbReference>
<comment type="similarity">
    <text evidence="2 9">Belongs to the alpha-IPM synthase/homocitrate synthase family.</text>
</comment>
<evidence type="ECO:0000313" key="11">
    <source>
        <dbReference type="EMBL" id="NYJ75314.1"/>
    </source>
</evidence>
<dbReference type="GO" id="GO:0003852">
    <property type="term" value="F:2-isopropylmalate synthase activity"/>
    <property type="evidence" value="ECO:0007669"/>
    <property type="project" value="InterPro"/>
</dbReference>
<accession>A0A853DJZ1</accession>